<proteinExistence type="predicted"/>
<accession>A0A4Q9HGS6</accession>
<gene>
    <name evidence="1" type="ORF">EYS08_03970</name>
</gene>
<organism evidence="1 2">
    <name type="scientific">Pedobacter kyonggii</name>
    <dbReference type="NCBI Taxonomy" id="1926871"/>
    <lineage>
        <taxon>Bacteria</taxon>
        <taxon>Pseudomonadati</taxon>
        <taxon>Bacteroidota</taxon>
        <taxon>Sphingobacteriia</taxon>
        <taxon>Sphingobacteriales</taxon>
        <taxon>Sphingobacteriaceae</taxon>
        <taxon>Pedobacter</taxon>
    </lineage>
</organism>
<sequence>MARRTLSIPYEVKNAIKNHLKEHCEIALEGYESANEEEDTLTGDLGATLRIRNQKVEVKEAQAGNQGTWNWSINYHKFRGRGQMPRKIYWVQMVSLS</sequence>
<dbReference type="AlphaFoldDB" id="A0A4Q9HGS6"/>
<dbReference type="OrthoDB" id="7060726at2"/>
<dbReference type="RefSeq" id="WP_131028547.1">
    <property type="nucleotide sequence ID" value="NZ_SIXF01000002.1"/>
</dbReference>
<keyword evidence="2" id="KW-1185">Reference proteome</keyword>
<name>A0A4Q9HGS6_9SPHI</name>
<dbReference type="Proteomes" id="UP000291819">
    <property type="component" value="Unassembled WGS sequence"/>
</dbReference>
<evidence type="ECO:0000313" key="1">
    <source>
        <dbReference type="EMBL" id="TBO44472.1"/>
    </source>
</evidence>
<evidence type="ECO:0000313" key="2">
    <source>
        <dbReference type="Proteomes" id="UP000291819"/>
    </source>
</evidence>
<comment type="caution">
    <text evidence="1">The sequence shown here is derived from an EMBL/GenBank/DDBJ whole genome shotgun (WGS) entry which is preliminary data.</text>
</comment>
<protein>
    <submittedName>
        <fullName evidence="1">Uncharacterized protein</fullName>
    </submittedName>
</protein>
<reference evidence="1 2" key="1">
    <citation type="submission" date="2019-02" db="EMBL/GenBank/DDBJ databases">
        <title>Pedobacter kyonggii whole genome sequence analysis.</title>
        <authorList>
            <person name="Dahal R.H."/>
        </authorList>
    </citation>
    <scope>NUCLEOTIDE SEQUENCE [LARGE SCALE GENOMIC DNA]</scope>
    <source>
        <strain evidence="1 2">K-4-11-1</strain>
    </source>
</reference>
<dbReference type="EMBL" id="SIXF01000002">
    <property type="protein sequence ID" value="TBO44472.1"/>
    <property type="molecule type" value="Genomic_DNA"/>
</dbReference>